<gene>
    <name evidence="3" type="ORF">GA0070215_13622</name>
</gene>
<feature type="domain" description="STAS" evidence="2">
    <location>
        <begin position="42"/>
        <end position="126"/>
    </location>
</feature>
<dbReference type="AlphaFoldDB" id="A0A1C5AKD0"/>
<dbReference type="CDD" id="cd07043">
    <property type="entry name" value="STAS_anti-anti-sigma_factors"/>
    <property type="match status" value="1"/>
</dbReference>
<reference evidence="4" key="1">
    <citation type="submission" date="2016-06" db="EMBL/GenBank/DDBJ databases">
        <authorList>
            <person name="Varghese N."/>
        </authorList>
    </citation>
    <scope>NUCLEOTIDE SEQUENCE [LARGE SCALE GENOMIC DNA]</scope>
    <source>
        <strain evidence="4">DSM 45555</strain>
    </source>
</reference>
<evidence type="ECO:0000313" key="3">
    <source>
        <dbReference type="EMBL" id="SCF45649.1"/>
    </source>
</evidence>
<proteinExistence type="predicted"/>
<dbReference type="GO" id="GO:0043856">
    <property type="term" value="F:anti-sigma factor antagonist activity"/>
    <property type="evidence" value="ECO:0007669"/>
    <property type="project" value="TreeGrafter"/>
</dbReference>
<feature type="region of interest" description="Disordered" evidence="1">
    <location>
        <begin position="1"/>
        <end position="36"/>
    </location>
</feature>
<evidence type="ECO:0000313" key="4">
    <source>
        <dbReference type="Proteomes" id="UP000198551"/>
    </source>
</evidence>
<dbReference type="PANTHER" id="PTHR33495:SF2">
    <property type="entry name" value="ANTI-SIGMA FACTOR ANTAGONIST TM_1081-RELATED"/>
    <property type="match status" value="1"/>
</dbReference>
<organism evidence="3 4">
    <name type="scientific">Micromonospora marina</name>
    <dbReference type="NCBI Taxonomy" id="307120"/>
    <lineage>
        <taxon>Bacteria</taxon>
        <taxon>Bacillati</taxon>
        <taxon>Actinomycetota</taxon>
        <taxon>Actinomycetes</taxon>
        <taxon>Micromonosporales</taxon>
        <taxon>Micromonosporaceae</taxon>
        <taxon>Micromonospora</taxon>
    </lineage>
</organism>
<dbReference type="PANTHER" id="PTHR33495">
    <property type="entry name" value="ANTI-SIGMA FACTOR ANTAGONIST TM_1081-RELATED-RELATED"/>
    <property type="match status" value="1"/>
</dbReference>
<evidence type="ECO:0000256" key="1">
    <source>
        <dbReference type="SAM" id="MobiDB-lite"/>
    </source>
</evidence>
<dbReference type="InterPro" id="IPR002645">
    <property type="entry name" value="STAS_dom"/>
</dbReference>
<dbReference type="EMBL" id="FMCV01000036">
    <property type="protein sequence ID" value="SCF45649.1"/>
    <property type="molecule type" value="Genomic_DNA"/>
</dbReference>
<dbReference type="Proteomes" id="UP000198551">
    <property type="component" value="Unassembled WGS sequence"/>
</dbReference>
<feature type="compositionally biased region" description="Basic and acidic residues" evidence="1">
    <location>
        <begin position="16"/>
        <end position="29"/>
    </location>
</feature>
<dbReference type="InterPro" id="IPR036513">
    <property type="entry name" value="STAS_dom_sf"/>
</dbReference>
<keyword evidence="4" id="KW-1185">Reference proteome</keyword>
<accession>A0A1C5AKD0</accession>
<dbReference type="Gene3D" id="3.30.750.24">
    <property type="entry name" value="STAS domain"/>
    <property type="match status" value="1"/>
</dbReference>
<evidence type="ECO:0000259" key="2">
    <source>
        <dbReference type="PROSITE" id="PS50801"/>
    </source>
</evidence>
<dbReference type="PROSITE" id="PS50801">
    <property type="entry name" value="STAS"/>
    <property type="match status" value="1"/>
</dbReference>
<name>A0A1C5AKD0_9ACTN</name>
<protein>
    <submittedName>
        <fullName evidence="3">Anti-anti-sigma factor</fullName>
    </submittedName>
</protein>
<dbReference type="SUPFAM" id="SSF52091">
    <property type="entry name" value="SpoIIaa-like"/>
    <property type="match status" value="1"/>
</dbReference>
<sequence>MLLLRSCHSGPTGNLAERRDVVPQRRRPEASPLSISVDRSDPAVPVVVVGGDLAYATAGPLRAEIDRLLAGRPTTLVFDFGDLQFMDSTGLSVIVHTWREGQQAGTAIELRAVPRFLETILDLTGVTGLLDRAPVDDTAGHPAPGSTASA</sequence>
<dbReference type="Pfam" id="PF01740">
    <property type="entry name" value="STAS"/>
    <property type="match status" value="1"/>
</dbReference>